<dbReference type="PROSITE" id="PS50853">
    <property type="entry name" value="FN3"/>
    <property type="match status" value="1"/>
</dbReference>
<dbReference type="PANTHER" id="PTHR43037:SF5">
    <property type="entry name" value="FERULOYL ESTERASE"/>
    <property type="match status" value="1"/>
</dbReference>
<keyword evidence="2" id="KW-0378">Hydrolase</keyword>
<keyword evidence="1 3" id="KW-0732">Signal</keyword>
<organism evidence="5">
    <name type="scientific">Paucimonas lemoignei</name>
    <name type="common">Pseudomonas lemoignei</name>
    <dbReference type="NCBI Taxonomy" id="29443"/>
    <lineage>
        <taxon>Bacteria</taxon>
        <taxon>Pseudomonadati</taxon>
        <taxon>Pseudomonadota</taxon>
        <taxon>Betaproteobacteria</taxon>
        <taxon>Burkholderiales</taxon>
        <taxon>Burkholderiaceae</taxon>
        <taxon>Paucimonas</taxon>
    </lineage>
</organism>
<dbReference type="InterPro" id="IPR050955">
    <property type="entry name" value="Plant_Biomass_Hydrol_Est"/>
</dbReference>
<dbReference type="OrthoDB" id="505233at2"/>
<feature type="chain" id="PRO_5033704886" evidence="3">
    <location>
        <begin position="26"/>
        <end position="567"/>
    </location>
</feature>
<evidence type="ECO:0000256" key="1">
    <source>
        <dbReference type="ARBA" id="ARBA00022729"/>
    </source>
</evidence>
<gene>
    <name evidence="5" type="primary">phaZ4</name>
    <name evidence="6" type="ORF">EDC30_103107</name>
</gene>
<dbReference type="InterPro" id="IPR029058">
    <property type="entry name" value="AB_hydrolase_fold"/>
</dbReference>
<keyword evidence="7" id="KW-1185">Reference proteome</keyword>
<dbReference type="Pfam" id="PF00041">
    <property type="entry name" value="fn3"/>
    <property type="match status" value="1"/>
</dbReference>
<name>Q51870_PAULE</name>
<evidence type="ECO:0000313" key="5">
    <source>
        <dbReference type="EMBL" id="AAA65703.1"/>
    </source>
</evidence>
<dbReference type="SUPFAM" id="SSF49265">
    <property type="entry name" value="Fibronectin type III"/>
    <property type="match status" value="1"/>
</dbReference>
<feature type="domain" description="Fibronectin type-III" evidence="4">
    <location>
        <begin position="430"/>
        <end position="511"/>
    </location>
</feature>
<evidence type="ECO:0000313" key="6">
    <source>
        <dbReference type="EMBL" id="TCS37815.1"/>
    </source>
</evidence>
<dbReference type="Gene3D" id="3.40.50.1820">
    <property type="entry name" value="alpha/beta hydrolase"/>
    <property type="match status" value="1"/>
</dbReference>
<dbReference type="SMR" id="Q51870"/>
<dbReference type="CDD" id="cd00063">
    <property type="entry name" value="FN3"/>
    <property type="match status" value="1"/>
</dbReference>
<protein>
    <submittedName>
        <fullName evidence="6">Poly(3-hydroxybutyrate) depolymerase</fullName>
    </submittedName>
    <submittedName>
        <fullName evidence="5">Polyhydroxyalkanoate depolymerase</fullName>
    </submittedName>
</protein>
<dbReference type="AlphaFoldDB" id="Q51870"/>
<reference evidence="6 7" key="2">
    <citation type="submission" date="2019-03" db="EMBL/GenBank/DDBJ databases">
        <title>Genomic Encyclopedia of Type Strains, Phase IV (KMG-IV): sequencing the most valuable type-strain genomes for metagenomic binning, comparative biology and taxonomic classification.</title>
        <authorList>
            <person name="Goeker M."/>
        </authorList>
    </citation>
    <scope>NUCLEOTIDE SEQUENCE [LARGE SCALE GENOMIC DNA]</scope>
    <source>
        <strain evidence="6 7">DSM 7445</strain>
    </source>
</reference>
<sequence>MQLKKSLRVTIAVLLGAGVSASAFALTPGSGTWVKESATYGTPNLQDAYLYVPKNPAPQVLGGKRALMLSLHGCGQTASTSVIDKRFNWEETAEKYGMVVVAPTVPTGTSSTRAASGCWDWFGTAHNRTTRDVVPLIKLIDAVKARTNLDIDPNQIYVSGLSAGAGETHVLGCSFPDYFAGVAPNASPSLGSAAGDISVPPKRTPQQVADMCRAINGNQFNAHLDTQIFATVYGDKDYLVLPAHNEVNRDGMKIAYDATVSAGTASVDGGGTASLFKDSRGRLRISSMVVAGMSHAWPSGPGAAPYIAWVDSTRVNYPAYVTQFFFENNLRVNKWKITCSVNVPNASSATVSASATAAAGATVASYRVALQGKTAINDNAAGSGTSLNKSYNLGNGIYAGTVTAVDSKGVESEACQLSSFQVGQLDPLYPPSDIQATGISSSSIKLNWSAVSSATAYDVRRNGGAPVRVTATQYTDTGLAPDTSYSYTVTSVNDNMTSGQSGQIIGKTQPVTYTEKVTATVTGHYSAGRINVNQYLQLGAKYGYNASLTLYKCEGVWTNSSSCGPLQ</sequence>
<dbReference type="EMBL" id="SLZQ01000003">
    <property type="protein sequence ID" value="TCS37815.1"/>
    <property type="molecule type" value="Genomic_DNA"/>
</dbReference>
<dbReference type="ESTHER" id="psele-PHAZ4">
    <property type="family name" value="Esterase_phb"/>
</dbReference>
<dbReference type="Gene3D" id="2.60.40.10">
    <property type="entry name" value="Immunoglobulins"/>
    <property type="match status" value="1"/>
</dbReference>
<dbReference type="Pfam" id="PF10503">
    <property type="entry name" value="Esterase_PHB"/>
    <property type="match status" value="1"/>
</dbReference>
<evidence type="ECO:0000256" key="2">
    <source>
        <dbReference type="ARBA" id="ARBA00022801"/>
    </source>
</evidence>
<dbReference type="SUPFAM" id="SSF53474">
    <property type="entry name" value="alpha/beta-Hydrolases"/>
    <property type="match status" value="2"/>
</dbReference>
<reference evidence="5" key="1">
    <citation type="journal article" date="1995" name="J. Bacteriol.">
        <title>Biochemical and molecular characterization of the Pseudomonas lemoignei polyhydroxyalkanoate depolymerase system.</title>
        <authorList>
            <person name="Jendrossek D."/>
            <person name="Frisse A."/>
            <person name="Behrends A."/>
            <person name="Andermann M."/>
            <person name="Kratzin H.D."/>
            <person name="Stanislawski T."/>
            <person name="Schlegel H.G."/>
        </authorList>
    </citation>
    <scope>NUCLEOTIDE SEQUENCE</scope>
</reference>
<dbReference type="InterPro" id="IPR013783">
    <property type="entry name" value="Ig-like_fold"/>
</dbReference>
<evidence type="ECO:0000313" key="7">
    <source>
        <dbReference type="Proteomes" id="UP000295382"/>
    </source>
</evidence>
<dbReference type="InterPro" id="IPR010126">
    <property type="entry name" value="Esterase_phb"/>
</dbReference>
<accession>Q51870</accession>
<evidence type="ECO:0000256" key="3">
    <source>
        <dbReference type="SAM" id="SignalP"/>
    </source>
</evidence>
<dbReference type="PANTHER" id="PTHR43037">
    <property type="entry name" value="UNNAMED PRODUCT-RELATED"/>
    <property type="match status" value="1"/>
</dbReference>
<dbReference type="GO" id="GO:0016787">
    <property type="term" value="F:hydrolase activity"/>
    <property type="evidence" value="ECO:0007669"/>
    <property type="project" value="UniProtKB-KW"/>
</dbReference>
<dbReference type="InterPro" id="IPR003961">
    <property type="entry name" value="FN3_dom"/>
</dbReference>
<dbReference type="NCBIfam" id="TIGR01840">
    <property type="entry name" value="esterase_phb"/>
    <property type="match status" value="1"/>
</dbReference>
<dbReference type="RefSeq" id="WP_132257894.1">
    <property type="nucleotide sequence ID" value="NZ_SLZQ01000003.1"/>
</dbReference>
<feature type="signal peptide" evidence="3">
    <location>
        <begin position="1"/>
        <end position="25"/>
    </location>
</feature>
<dbReference type="GO" id="GO:0005576">
    <property type="term" value="C:extracellular region"/>
    <property type="evidence" value="ECO:0007669"/>
    <property type="project" value="InterPro"/>
</dbReference>
<dbReference type="EMBL" id="U12976">
    <property type="protein sequence ID" value="AAA65703.1"/>
    <property type="molecule type" value="Genomic_DNA"/>
</dbReference>
<proteinExistence type="predicted"/>
<dbReference type="InterPro" id="IPR036116">
    <property type="entry name" value="FN3_sf"/>
</dbReference>
<dbReference type="Proteomes" id="UP000295382">
    <property type="component" value="Unassembled WGS sequence"/>
</dbReference>
<dbReference type="SMART" id="SM00060">
    <property type="entry name" value="FN3"/>
    <property type="match status" value="1"/>
</dbReference>
<evidence type="ECO:0000259" key="4">
    <source>
        <dbReference type="PROSITE" id="PS50853"/>
    </source>
</evidence>